<proteinExistence type="predicted"/>
<protein>
    <submittedName>
        <fullName evidence="2">Uncharacterized protein</fullName>
    </submittedName>
</protein>
<organism evidence="2 3">
    <name type="scientific">Paenibacillus aurantiacus</name>
    <dbReference type="NCBI Taxonomy" id="1936118"/>
    <lineage>
        <taxon>Bacteria</taxon>
        <taxon>Bacillati</taxon>
        <taxon>Bacillota</taxon>
        <taxon>Bacilli</taxon>
        <taxon>Bacillales</taxon>
        <taxon>Paenibacillaceae</taxon>
        <taxon>Paenibacillus</taxon>
    </lineage>
</organism>
<feature type="transmembrane region" description="Helical" evidence="1">
    <location>
        <begin position="196"/>
        <end position="218"/>
    </location>
</feature>
<evidence type="ECO:0000313" key="3">
    <source>
        <dbReference type="Proteomes" id="UP001589747"/>
    </source>
</evidence>
<evidence type="ECO:0000256" key="1">
    <source>
        <dbReference type="SAM" id="Phobius"/>
    </source>
</evidence>
<feature type="transmembrane region" description="Helical" evidence="1">
    <location>
        <begin position="23"/>
        <end position="44"/>
    </location>
</feature>
<dbReference type="Proteomes" id="UP001589747">
    <property type="component" value="Unassembled WGS sequence"/>
</dbReference>
<feature type="transmembrane region" description="Helical" evidence="1">
    <location>
        <begin position="64"/>
        <end position="81"/>
    </location>
</feature>
<gene>
    <name evidence="2" type="ORF">ACFFSY_08105</name>
</gene>
<keyword evidence="1" id="KW-0812">Transmembrane</keyword>
<keyword evidence="3" id="KW-1185">Reference proteome</keyword>
<keyword evidence="1" id="KW-0472">Membrane</keyword>
<dbReference type="EMBL" id="JBHMDO010000015">
    <property type="protein sequence ID" value="MFB9325889.1"/>
    <property type="molecule type" value="Genomic_DNA"/>
</dbReference>
<dbReference type="RefSeq" id="WP_377492579.1">
    <property type="nucleotide sequence ID" value="NZ_JBHMDO010000015.1"/>
</dbReference>
<sequence length="297" mass="31891">MKARTGGTRGNNAKATFFTGEKWLVGVGLLGFVLAAICGIWTLVSGAEVGAEGNMRNAFSFDGALGLFILSTAAVMPLAGMGGRMRAFFRWSYIVLALYSYAAETVQNARGINPRFTNSTEAFDAAVGNVFATVAMLLVVFYVVFATYFFRRRTYERHPELTLALRYTMAAVMISFGAGIWISLNLGRYVGAEGNIIWLHGLGFHALQAHPIIAWLTLRTPWSARVRQGVVHTAGLSYGIGLLLMGWQTMIGHPVLEWSALPIAAGLCFLIGLGLGAATLASALTNKRGMATIGRGA</sequence>
<accession>A0ABV5KKY9</accession>
<name>A0ABV5KKY9_9BACL</name>
<feature type="transmembrane region" description="Helical" evidence="1">
    <location>
        <begin position="88"/>
        <end position="106"/>
    </location>
</feature>
<feature type="transmembrane region" description="Helical" evidence="1">
    <location>
        <begin position="163"/>
        <end position="184"/>
    </location>
</feature>
<feature type="transmembrane region" description="Helical" evidence="1">
    <location>
        <begin position="230"/>
        <end position="251"/>
    </location>
</feature>
<keyword evidence="1" id="KW-1133">Transmembrane helix</keyword>
<evidence type="ECO:0000313" key="2">
    <source>
        <dbReference type="EMBL" id="MFB9325889.1"/>
    </source>
</evidence>
<comment type="caution">
    <text evidence="2">The sequence shown here is derived from an EMBL/GenBank/DDBJ whole genome shotgun (WGS) entry which is preliminary data.</text>
</comment>
<feature type="transmembrane region" description="Helical" evidence="1">
    <location>
        <begin position="126"/>
        <end position="151"/>
    </location>
</feature>
<feature type="transmembrane region" description="Helical" evidence="1">
    <location>
        <begin position="263"/>
        <end position="285"/>
    </location>
</feature>
<reference evidence="2 3" key="1">
    <citation type="submission" date="2024-09" db="EMBL/GenBank/DDBJ databases">
        <authorList>
            <person name="Sun Q."/>
            <person name="Mori K."/>
        </authorList>
    </citation>
    <scope>NUCLEOTIDE SEQUENCE [LARGE SCALE GENOMIC DNA]</scope>
    <source>
        <strain evidence="2 3">TISTR 2452</strain>
    </source>
</reference>